<name>A0A5B7H5H3_PORTR</name>
<evidence type="ECO:0000256" key="1">
    <source>
        <dbReference type="SAM" id="MobiDB-lite"/>
    </source>
</evidence>
<proteinExistence type="predicted"/>
<accession>A0A5B7H5H3</accession>
<reference evidence="2 3" key="1">
    <citation type="submission" date="2019-05" db="EMBL/GenBank/DDBJ databases">
        <title>Another draft genome of Portunus trituberculatus and its Hox gene families provides insights of decapod evolution.</title>
        <authorList>
            <person name="Jeong J.-H."/>
            <person name="Song I."/>
            <person name="Kim S."/>
            <person name="Choi T."/>
            <person name="Kim D."/>
            <person name="Ryu S."/>
            <person name="Kim W."/>
        </authorList>
    </citation>
    <scope>NUCLEOTIDE SEQUENCE [LARGE SCALE GENOMIC DNA]</scope>
    <source>
        <tissue evidence="2">Muscle</tissue>
    </source>
</reference>
<protein>
    <submittedName>
        <fullName evidence="2">Uncharacterized protein</fullName>
    </submittedName>
</protein>
<sequence>MDKVVSVGSGRCPHVGLKLPTCHHDAQVLGGYTQDELGGDMDLNMGTTINKIACATNGWKLNSGSHTLFKCAYRRYSPYRKKPKKLQINTLRINLVWPRVLQRAHTGKGLDNIPVCNLPQRSTRQHIALAPAVPVEDSELHDTRVEDDPQSGPSSSREGIVNYEFVLGVGIGKDRGFPVLRRCHTCTKSPQVRYLILIN</sequence>
<dbReference type="Proteomes" id="UP000324222">
    <property type="component" value="Unassembled WGS sequence"/>
</dbReference>
<gene>
    <name evidence="2" type="ORF">E2C01_058925</name>
</gene>
<feature type="compositionally biased region" description="Basic and acidic residues" evidence="1">
    <location>
        <begin position="138"/>
        <end position="147"/>
    </location>
</feature>
<evidence type="ECO:0000313" key="2">
    <source>
        <dbReference type="EMBL" id="MPC64805.1"/>
    </source>
</evidence>
<comment type="caution">
    <text evidence="2">The sequence shown here is derived from an EMBL/GenBank/DDBJ whole genome shotgun (WGS) entry which is preliminary data.</text>
</comment>
<dbReference type="EMBL" id="VSRR010022608">
    <property type="protein sequence ID" value="MPC64805.1"/>
    <property type="molecule type" value="Genomic_DNA"/>
</dbReference>
<feature type="region of interest" description="Disordered" evidence="1">
    <location>
        <begin position="138"/>
        <end position="157"/>
    </location>
</feature>
<dbReference type="AlphaFoldDB" id="A0A5B7H5H3"/>
<organism evidence="2 3">
    <name type="scientific">Portunus trituberculatus</name>
    <name type="common">Swimming crab</name>
    <name type="synonym">Neptunus trituberculatus</name>
    <dbReference type="NCBI Taxonomy" id="210409"/>
    <lineage>
        <taxon>Eukaryota</taxon>
        <taxon>Metazoa</taxon>
        <taxon>Ecdysozoa</taxon>
        <taxon>Arthropoda</taxon>
        <taxon>Crustacea</taxon>
        <taxon>Multicrustacea</taxon>
        <taxon>Malacostraca</taxon>
        <taxon>Eumalacostraca</taxon>
        <taxon>Eucarida</taxon>
        <taxon>Decapoda</taxon>
        <taxon>Pleocyemata</taxon>
        <taxon>Brachyura</taxon>
        <taxon>Eubrachyura</taxon>
        <taxon>Portunoidea</taxon>
        <taxon>Portunidae</taxon>
        <taxon>Portuninae</taxon>
        <taxon>Portunus</taxon>
    </lineage>
</organism>
<evidence type="ECO:0000313" key="3">
    <source>
        <dbReference type="Proteomes" id="UP000324222"/>
    </source>
</evidence>
<keyword evidence="3" id="KW-1185">Reference proteome</keyword>